<evidence type="ECO:0000313" key="3">
    <source>
        <dbReference type="EMBL" id="PKI78766.1"/>
    </source>
</evidence>
<gene>
    <name evidence="3" type="ORF">CRG98_000833</name>
</gene>
<name>A0A2I0LEX8_PUNGR</name>
<evidence type="ECO:0000256" key="1">
    <source>
        <dbReference type="SAM" id="MobiDB-lite"/>
    </source>
</evidence>
<keyword evidence="4" id="KW-1185">Reference proteome</keyword>
<reference evidence="3 4" key="1">
    <citation type="submission" date="2017-11" db="EMBL/GenBank/DDBJ databases">
        <title>De-novo sequencing of pomegranate (Punica granatum L.) genome.</title>
        <authorList>
            <person name="Akparov Z."/>
            <person name="Amiraslanov A."/>
            <person name="Hajiyeva S."/>
            <person name="Abbasov M."/>
            <person name="Kaur K."/>
            <person name="Hamwieh A."/>
            <person name="Solovyev V."/>
            <person name="Salamov A."/>
            <person name="Braich B."/>
            <person name="Kosarev P."/>
            <person name="Mahmoud A."/>
            <person name="Hajiyev E."/>
            <person name="Babayeva S."/>
            <person name="Izzatullayeva V."/>
            <person name="Mammadov A."/>
            <person name="Mammadov A."/>
            <person name="Sharifova S."/>
            <person name="Ojaghi J."/>
            <person name="Eynullazada K."/>
            <person name="Bayramov B."/>
            <person name="Abdulazimova A."/>
            <person name="Shahmuradov I."/>
        </authorList>
    </citation>
    <scope>NUCLEOTIDE SEQUENCE [LARGE SCALE GENOMIC DNA]</scope>
    <source>
        <strain evidence="4">cv. AG2017</strain>
        <tissue evidence="3">Leaf</tissue>
    </source>
</reference>
<dbReference type="InterPro" id="IPR040358">
    <property type="entry name" value="At4g22758-like"/>
</dbReference>
<dbReference type="Pfam" id="PF23156">
    <property type="entry name" value="DUF7054"/>
    <property type="match status" value="1"/>
</dbReference>
<feature type="domain" description="DUF7054" evidence="2">
    <location>
        <begin position="148"/>
        <end position="231"/>
    </location>
</feature>
<dbReference type="PANTHER" id="PTHR33270">
    <property type="entry name" value="BNAC05G50380D PROTEIN"/>
    <property type="match status" value="1"/>
</dbReference>
<dbReference type="PANTHER" id="PTHR33270:SF24">
    <property type="entry name" value="EXPRESSED PROTEIN"/>
    <property type="match status" value="1"/>
</dbReference>
<dbReference type="STRING" id="22663.A0A2I0LEX8"/>
<dbReference type="InterPro" id="IPR055482">
    <property type="entry name" value="DUF7054"/>
</dbReference>
<dbReference type="Proteomes" id="UP000233551">
    <property type="component" value="Unassembled WGS sequence"/>
</dbReference>
<sequence length="273" mass="29966">MNLPATALPQRVTSLAQRPPRHGPPEAVRQKRNMDRAHFPTTGSSRCRPRGIGEPKLLSSSRFPPPAILPVSPIETSHRRGQEAWKDQSRRGRSTEKASSFHGRYPVAMEEAKQLRRPRTLPDLRSTAASIKPSSSGASVAAEERPRLTKLLLNVTIQGSLGPVQVVMTQDSSVADLIATAMRQYVKEGRRPVLRSADPTGFDLHYSQFSLESLGRDEKLMTLGSRNFFLCPRKPPAAETDGATATPAASCSKEAEKATKTGSNWLKFMAFLL</sequence>
<evidence type="ECO:0000313" key="4">
    <source>
        <dbReference type="Proteomes" id="UP000233551"/>
    </source>
</evidence>
<dbReference type="AlphaFoldDB" id="A0A2I0LEX8"/>
<feature type="region of interest" description="Disordered" evidence="1">
    <location>
        <begin position="1"/>
        <end position="102"/>
    </location>
</feature>
<feature type="compositionally biased region" description="Basic and acidic residues" evidence="1">
    <location>
        <begin position="76"/>
        <end position="96"/>
    </location>
</feature>
<feature type="compositionally biased region" description="Basic and acidic residues" evidence="1">
    <location>
        <begin position="28"/>
        <end position="38"/>
    </location>
</feature>
<comment type="caution">
    <text evidence="3">The sequence shown here is derived from an EMBL/GenBank/DDBJ whole genome shotgun (WGS) entry which is preliminary data.</text>
</comment>
<evidence type="ECO:0000259" key="2">
    <source>
        <dbReference type="Pfam" id="PF23156"/>
    </source>
</evidence>
<organism evidence="3 4">
    <name type="scientific">Punica granatum</name>
    <name type="common">Pomegranate</name>
    <dbReference type="NCBI Taxonomy" id="22663"/>
    <lineage>
        <taxon>Eukaryota</taxon>
        <taxon>Viridiplantae</taxon>
        <taxon>Streptophyta</taxon>
        <taxon>Embryophyta</taxon>
        <taxon>Tracheophyta</taxon>
        <taxon>Spermatophyta</taxon>
        <taxon>Magnoliopsida</taxon>
        <taxon>eudicotyledons</taxon>
        <taxon>Gunneridae</taxon>
        <taxon>Pentapetalae</taxon>
        <taxon>rosids</taxon>
        <taxon>malvids</taxon>
        <taxon>Myrtales</taxon>
        <taxon>Lythraceae</taxon>
        <taxon>Punica</taxon>
    </lineage>
</organism>
<proteinExistence type="predicted"/>
<protein>
    <recommendedName>
        <fullName evidence="2">DUF7054 domain-containing protein</fullName>
    </recommendedName>
</protein>
<accession>A0A2I0LEX8</accession>
<dbReference type="EMBL" id="PGOL01000036">
    <property type="protein sequence ID" value="PKI78766.1"/>
    <property type="molecule type" value="Genomic_DNA"/>
</dbReference>